<protein>
    <recommendedName>
        <fullName evidence="9">Carbohydrate sulfotransferase</fullName>
        <ecNumber evidence="9">2.8.2.-</ecNumber>
    </recommendedName>
</protein>
<keyword evidence="7" id="KW-0472">Membrane</keyword>
<evidence type="ECO:0000256" key="6">
    <source>
        <dbReference type="ARBA" id="ARBA00023034"/>
    </source>
</evidence>
<keyword evidence="11" id="KW-1185">Reference proteome</keyword>
<keyword evidence="9" id="KW-0735">Signal-anchor</keyword>
<keyword evidence="8 9" id="KW-0325">Glycoprotein</keyword>
<organism evidence="10 11">
    <name type="scientific">Apolygus lucorum</name>
    <name type="common">Small green plant bug</name>
    <name type="synonym">Lygocoris lucorum</name>
    <dbReference type="NCBI Taxonomy" id="248454"/>
    <lineage>
        <taxon>Eukaryota</taxon>
        <taxon>Metazoa</taxon>
        <taxon>Ecdysozoa</taxon>
        <taxon>Arthropoda</taxon>
        <taxon>Hexapoda</taxon>
        <taxon>Insecta</taxon>
        <taxon>Pterygota</taxon>
        <taxon>Neoptera</taxon>
        <taxon>Paraneoptera</taxon>
        <taxon>Hemiptera</taxon>
        <taxon>Heteroptera</taxon>
        <taxon>Panheteroptera</taxon>
        <taxon>Cimicomorpha</taxon>
        <taxon>Miridae</taxon>
        <taxon>Mirini</taxon>
        <taxon>Apolygus</taxon>
    </lineage>
</organism>
<comment type="similarity">
    <text evidence="2 9">Belongs to the sulfotransferase 2 family.</text>
</comment>
<evidence type="ECO:0000256" key="1">
    <source>
        <dbReference type="ARBA" id="ARBA00004323"/>
    </source>
</evidence>
<evidence type="ECO:0000256" key="3">
    <source>
        <dbReference type="ARBA" id="ARBA00022679"/>
    </source>
</evidence>
<dbReference type="InterPro" id="IPR005331">
    <property type="entry name" value="Sulfotransferase"/>
</dbReference>
<dbReference type="EC" id="2.8.2.-" evidence="9"/>
<dbReference type="GO" id="GO:0008146">
    <property type="term" value="F:sulfotransferase activity"/>
    <property type="evidence" value="ECO:0007669"/>
    <property type="project" value="InterPro"/>
</dbReference>
<comment type="subcellular location">
    <subcellularLocation>
        <location evidence="1 9">Golgi apparatus membrane</location>
        <topology evidence="1 9">Single-pass type II membrane protein</topology>
    </subcellularLocation>
</comment>
<dbReference type="Proteomes" id="UP000466442">
    <property type="component" value="Linkage Group LG1"/>
</dbReference>
<keyword evidence="6 9" id="KW-0333">Golgi apparatus</keyword>
<reference evidence="10" key="1">
    <citation type="journal article" date="2021" name="Mol. Ecol. Resour.">
        <title>Apolygus lucorum genome provides insights into omnivorousness and mesophyll feeding.</title>
        <authorList>
            <person name="Liu Y."/>
            <person name="Liu H."/>
            <person name="Wang H."/>
            <person name="Huang T."/>
            <person name="Liu B."/>
            <person name="Yang B."/>
            <person name="Yin L."/>
            <person name="Li B."/>
            <person name="Zhang Y."/>
            <person name="Zhang S."/>
            <person name="Jiang F."/>
            <person name="Zhang X."/>
            <person name="Ren Y."/>
            <person name="Wang B."/>
            <person name="Wang S."/>
            <person name="Lu Y."/>
            <person name="Wu K."/>
            <person name="Fan W."/>
            <person name="Wang G."/>
        </authorList>
    </citation>
    <scope>NUCLEOTIDE SEQUENCE</scope>
    <source>
        <strain evidence="10">12Hb</strain>
    </source>
</reference>
<dbReference type="GO" id="GO:0016051">
    <property type="term" value="P:carbohydrate biosynthetic process"/>
    <property type="evidence" value="ECO:0007669"/>
    <property type="project" value="InterPro"/>
</dbReference>
<evidence type="ECO:0000256" key="4">
    <source>
        <dbReference type="ARBA" id="ARBA00022692"/>
    </source>
</evidence>
<keyword evidence="9" id="KW-0119">Carbohydrate metabolism</keyword>
<dbReference type="Pfam" id="PF03567">
    <property type="entry name" value="Sulfotransfer_2"/>
    <property type="match status" value="1"/>
</dbReference>
<name>A0A6A4KIZ1_APOLU</name>
<keyword evidence="3 9" id="KW-0808">Transferase</keyword>
<dbReference type="AlphaFoldDB" id="A0A6A4KIZ1"/>
<dbReference type="PANTHER" id="PTHR12137">
    <property type="entry name" value="CARBOHYDRATE SULFOTRANSFERASE"/>
    <property type="match status" value="1"/>
</dbReference>
<keyword evidence="5" id="KW-1133">Transmembrane helix</keyword>
<proteinExistence type="inferred from homology"/>
<evidence type="ECO:0000256" key="8">
    <source>
        <dbReference type="ARBA" id="ARBA00023180"/>
    </source>
</evidence>
<comment type="caution">
    <text evidence="10">The sequence shown here is derived from an EMBL/GenBank/DDBJ whole genome shotgun (WGS) entry which is preliminary data.</text>
</comment>
<evidence type="ECO:0000313" key="11">
    <source>
        <dbReference type="Proteomes" id="UP000466442"/>
    </source>
</evidence>
<evidence type="ECO:0000313" key="10">
    <source>
        <dbReference type="EMBL" id="KAF6216639.1"/>
    </source>
</evidence>
<dbReference type="OrthoDB" id="2019940at2759"/>
<keyword evidence="4" id="KW-0812">Transmembrane</keyword>
<evidence type="ECO:0000256" key="9">
    <source>
        <dbReference type="RuleBase" id="RU364020"/>
    </source>
</evidence>
<dbReference type="PANTHER" id="PTHR12137:SF54">
    <property type="entry name" value="CARBOHYDRATE SULFOTRANSFERASE"/>
    <property type="match status" value="1"/>
</dbReference>
<dbReference type="GO" id="GO:0000139">
    <property type="term" value="C:Golgi membrane"/>
    <property type="evidence" value="ECO:0007669"/>
    <property type="project" value="UniProtKB-SubCell"/>
</dbReference>
<evidence type="ECO:0000256" key="2">
    <source>
        <dbReference type="ARBA" id="ARBA00006339"/>
    </source>
</evidence>
<gene>
    <name evidence="10" type="ORF">GE061_000985</name>
</gene>
<dbReference type="InterPro" id="IPR018011">
    <property type="entry name" value="Carb_sulfotrans_8-10"/>
</dbReference>
<evidence type="ECO:0000256" key="7">
    <source>
        <dbReference type="ARBA" id="ARBA00023136"/>
    </source>
</evidence>
<sequence length="181" mass="20527">MLFILRSLKYLFVSSLLLSVVVILFVSVRSLHQKRSVLNNNTLGKPKKFQFARDVDGNSYIERIETINNVCGELTGKSTSSLKNLDVLDHILVDSKHQLLYCYVPKVACTNWKRIFMILTGRTNVSDVLSIPAHEAHSRSIFSLIVPHNTFEIGGYDPPKKSSRIWLANMLSCDEMANDQK</sequence>
<evidence type="ECO:0000256" key="5">
    <source>
        <dbReference type="ARBA" id="ARBA00022989"/>
    </source>
</evidence>
<accession>A0A6A4KIZ1</accession>
<dbReference type="EMBL" id="WIXP02000001">
    <property type="protein sequence ID" value="KAF6216639.1"/>
    <property type="molecule type" value="Genomic_DNA"/>
</dbReference>